<comment type="caution">
    <text evidence="12">The sequence shown here is derived from an EMBL/GenBank/DDBJ whole genome shotgun (WGS) entry which is preliminary data.</text>
</comment>
<name>A0A3N1M7I3_9PROT</name>
<dbReference type="GO" id="GO:0009055">
    <property type="term" value="F:electron transfer activity"/>
    <property type="evidence" value="ECO:0007669"/>
    <property type="project" value="InterPro"/>
</dbReference>
<feature type="binding site" description="covalent" evidence="8">
    <location>
        <position position="82"/>
    </location>
    <ligand>
        <name>heme c</name>
        <dbReference type="ChEBI" id="CHEBI:61717"/>
        <label>1</label>
    </ligand>
</feature>
<evidence type="ECO:0000313" key="13">
    <source>
        <dbReference type="Proteomes" id="UP000278222"/>
    </source>
</evidence>
<keyword evidence="2 8" id="KW-0349">Heme</keyword>
<comment type="cofactor">
    <cofactor evidence="8">
        <name>heme</name>
        <dbReference type="ChEBI" id="CHEBI:30413"/>
    </cofactor>
    <text evidence="8">Binds 2 heme groups.</text>
</comment>
<proteinExistence type="predicted"/>
<comment type="subcellular location">
    <subcellularLocation>
        <location evidence="1">Periplasm</location>
    </subcellularLocation>
</comment>
<feature type="binding site" description="axial binding residue" evidence="9">
    <location>
        <position position="238"/>
    </location>
    <ligand>
        <name>heme c</name>
        <dbReference type="ChEBI" id="CHEBI:61717"/>
        <label>2</label>
    </ligand>
    <ligandPart>
        <name>Fe</name>
        <dbReference type="ChEBI" id="CHEBI:18248"/>
    </ligandPart>
</feature>
<dbReference type="SUPFAM" id="SSF46626">
    <property type="entry name" value="Cytochrome c"/>
    <property type="match status" value="2"/>
</dbReference>
<dbReference type="GO" id="GO:0046872">
    <property type="term" value="F:metal ion binding"/>
    <property type="evidence" value="ECO:0007669"/>
    <property type="project" value="UniProtKB-KW"/>
</dbReference>
<dbReference type="GO" id="GO:0004130">
    <property type="term" value="F:cytochrome-c peroxidase activity"/>
    <property type="evidence" value="ECO:0007669"/>
    <property type="project" value="TreeGrafter"/>
</dbReference>
<keyword evidence="5" id="KW-0574">Periplasm</keyword>
<dbReference type="Gene3D" id="1.10.760.10">
    <property type="entry name" value="Cytochrome c-like domain"/>
    <property type="match status" value="2"/>
</dbReference>
<dbReference type="EMBL" id="RJKX01000013">
    <property type="protein sequence ID" value="ROP99657.1"/>
    <property type="molecule type" value="Genomic_DNA"/>
</dbReference>
<dbReference type="InterPro" id="IPR026259">
    <property type="entry name" value="MauG/Cytc_peroxidase"/>
</dbReference>
<dbReference type="InterPro" id="IPR036909">
    <property type="entry name" value="Cyt_c-like_dom_sf"/>
</dbReference>
<dbReference type="Proteomes" id="UP000278222">
    <property type="component" value="Unassembled WGS sequence"/>
</dbReference>
<accession>A0A3N1M7I3</accession>
<dbReference type="InterPro" id="IPR009056">
    <property type="entry name" value="Cyt_c-like_dom"/>
</dbReference>
<keyword evidence="12" id="KW-0575">Peroxidase</keyword>
<evidence type="ECO:0000256" key="5">
    <source>
        <dbReference type="ARBA" id="ARBA00022764"/>
    </source>
</evidence>
<dbReference type="PANTHER" id="PTHR30600">
    <property type="entry name" value="CYTOCHROME C PEROXIDASE-RELATED"/>
    <property type="match status" value="1"/>
</dbReference>
<dbReference type="PROSITE" id="PS51007">
    <property type="entry name" value="CYTC"/>
    <property type="match status" value="2"/>
</dbReference>
<evidence type="ECO:0000256" key="3">
    <source>
        <dbReference type="ARBA" id="ARBA00022723"/>
    </source>
</evidence>
<evidence type="ECO:0000256" key="7">
    <source>
        <dbReference type="ARBA" id="ARBA00023004"/>
    </source>
</evidence>
<evidence type="ECO:0000256" key="9">
    <source>
        <dbReference type="PIRSR" id="PIRSR000294-2"/>
    </source>
</evidence>
<comment type="PTM">
    <text evidence="8">Binds 2 heme groups per subunit.</text>
</comment>
<keyword evidence="13" id="KW-1185">Reference proteome</keyword>
<dbReference type="PANTHER" id="PTHR30600:SF10">
    <property type="entry name" value="BLL6722 PROTEIN"/>
    <property type="match status" value="1"/>
</dbReference>
<organism evidence="12 13">
    <name type="scientific">Stella humosa</name>
    <dbReference type="NCBI Taxonomy" id="94"/>
    <lineage>
        <taxon>Bacteria</taxon>
        <taxon>Pseudomonadati</taxon>
        <taxon>Pseudomonadota</taxon>
        <taxon>Alphaproteobacteria</taxon>
        <taxon>Rhodospirillales</taxon>
        <taxon>Stellaceae</taxon>
        <taxon>Stella</taxon>
    </lineage>
</organism>
<feature type="binding site" description="axial binding residue" evidence="9">
    <location>
        <position position="83"/>
    </location>
    <ligand>
        <name>heme c</name>
        <dbReference type="ChEBI" id="CHEBI:61717"/>
        <label>1</label>
    </ligand>
    <ligandPart>
        <name>Fe</name>
        <dbReference type="ChEBI" id="CHEBI:18248"/>
    </ligandPart>
</feature>
<dbReference type="InterPro" id="IPR051395">
    <property type="entry name" value="Cytochrome_c_Peroxidase/MauG"/>
</dbReference>
<dbReference type="Pfam" id="PF03150">
    <property type="entry name" value="CCP_MauG"/>
    <property type="match status" value="1"/>
</dbReference>
<dbReference type="PIRSF" id="PIRSF000294">
    <property type="entry name" value="Cytochrome-c_peroxidase"/>
    <property type="match status" value="1"/>
</dbReference>
<evidence type="ECO:0000256" key="6">
    <source>
        <dbReference type="ARBA" id="ARBA00023002"/>
    </source>
</evidence>
<sequence>MRRPGWLAAILLVAAALLADAAAAELTPAETARILRHGPWPLAWRPDPGNRLSGKAEAVELGRALFFDSRISPDGTVACATCHRPDRAWTDGRPASRGLADHDRNAPSLLDVRLWRWFGWDGASDSLWAASLRPMLEPGEMGGSVAALARLVREDAGLRAQYRTATGDAPATDDMAVAVDAAKALAAFQETLVGGRSPFDRFRDGLASGDRAAVAGYPADALRGLRLFVGRGNCSVCHLGPAFTSSEFEDVGVGYFLGRGKADAGRIAGIDRLRASPFNRLGPWSDGGGADAAATRHVAAQHRDFGLFRVPSLRNVAASAPYMHHGRLASLEAVVRHYSEVDEERLHVDGARLVRPLRLSEGEAADLVAFLRSLTSEP</sequence>
<feature type="binding site" description="covalent" evidence="8">
    <location>
        <position position="237"/>
    </location>
    <ligand>
        <name>heme c</name>
        <dbReference type="ChEBI" id="CHEBI:61717"/>
        <label>2</label>
    </ligand>
</feature>
<keyword evidence="4 10" id="KW-0732">Signal</keyword>
<keyword evidence="6" id="KW-0560">Oxidoreductase</keyword>
<evidence type="ECO:0000256" key="2">
    <source>
        <dbReference type="ARBA" id="ARBA00022617"/>
    </source>
</evidence>
<gene>
    <name evidence="12" type="ORF">EDC65_1441</name>
</gene>
<dbReference type="AlphaFoldDB" id="A0A3N1M7I3"/>
<feature type="binding site" description="covalent" evidence="8">
    <location>
        <position position="234"/>
    </location>
    <ligand>
        <name>heme c</name>
        <dbReference type="ChEBI" id="CHEBI:61717"/>
        <label>2</label>
    </ligand>
</feature>
<feature type="domain" description="Cytochrome c" evidence="11">
    <location>
        <begin position="57"/>
        <end position="222"/>
    </location>
</feature>
<evidence type="ECO:0000259" key="11">
    <source>
        <dbReference type="PROSITE" id="PS51007"/>
    </source>
</evidence>
<keyword evidence="3 9" id="KW-0479">Metal-binding</keyword>
<feature type="domain" description="Cytochrome c" evidence="11">
    <location>
        <begin position="219"/>
        <end position="375"/>
    </location>
</feature>
<dbReference type="RefSeq" id="WP_170216388.1">
    <property type="nucleotide sequence ID" value="NZ_AP019700.1"/>
</dbReference>
<dbReference type="GO" id="GO:0042597">
    <property type="term" value="C:periplasmic space"/>
    <property type="evidence" value="ECO:0007669"/>
    <property type="project" value="UniProtKB-SubCell"/>
</dbReference>
<evidence type="ECO:0000256" key="8">
    <source>
        <dbReference type="PIRSR" id="PIRSR000294-1"/>
    </source>
</evidence>
<feature type="signal peptide" evidence="10">
    <location>
        <begin position="1"/>
        <end position="21"/>
    </location>
</feature>
<evidence type="ECO:0000313" key="12">
    <source>
        <dbReference type="EMBL" id="ROP99657.1"/>
    </source>
</evidence>
<dbReference type="GO" id="GO:0020037">
    <property type="term" value="F:heme binding"/>
    <property type="evidence" value="ECO:0007669"/>
    <property type="project" value="InterPro"/>
</dbReference>
<dbReference type="InterPro" id="IPR004852">
    <property type="entry name" value="Di-haem_cyt_c_peroxidsae"/>
</dbReference>
<reference evidence="12 13" key="1">
    <citation type="submission" date="2018-11" db="EMBL/GenBank/DDBJ databases">
        <title>Genomic Encyclopedia of Type Strains, Phase IV (KMG-IV): sequencing the most valuable type-strain genomes for metagenomic binning, comparative biology and taxonomic classification.</title>
        <authorList>
            <person name="Goeker M."/>
        </authorList>
    </citation>
    <scope>NUCLEOTIDE SEQUENCE [LARGE SCALE GENOMIC DNA]</scope>
    <source>
        <strain evidence="12 13">DSM 5900</strain>
    </source>
</reference>
<feature type="binding site" description="covalent" evidence="8">
    <location>
        <position position="79"/>
    </location>
    <ligand>
        <name>heme c</name>
        <dbReference type="ChEBI" id="CHEBI:61717"/>
        <label>1</label>
    </ligand>
</feature>
<evidence type="ECO:0000256" key="10">
    <source>
        <dbReference type="SAM" id="SignalP"/>
    </source>
</evidence>
<protein>
    <submittedName>
        <fullName evidence="12">Cytochrome c peroxidase</fullName>
    </submittedName>
</protein>
<feature type="chain" id="PRO_5018218198" evidence="10">
    <location>
        <begin position="22"/>
        <end position="378"/>
    </location>
</feature>
<evidence type="ECO:0000256" key="1">
    <source>
        <dbReference type="ARBA" id="ARBA00004418"/>
    </source>
</evidence>
<evidence type="ECO:0000256" key="4">
    <source>
        <dbReference type="ARBA" id="ARBA00022729"/>
    </source>
</evidence>
<keyword evidence="7 9" id="KW-0408">Iron</keyword>